<dbReference type="Proteomes" id="UP000276133">
    <property type="component" value="Unassembled WGS sequence"/>
</dbReference>
<gene>
    <name evidence="3" type="ORF">BpHYR1_017119</name>
</gene>
<dbReference type="AlphaFoldDB" id="A0A3M7S6M1"/>
<reference evidence="3 4" key="1">
    <citation type="journal article" date="2018" name="Sci. Rep.">
        <title>Genomic signatures of local adaptation to the degree of environmental predictability in rotifers.</title>
        <authorList>
            <person name="Franch-Gras L."/>
            <person name="Hahn C."/>
            <person name="Garcia-Roger E.M."/>
            <person name="Carmona M.J."/>
            <person name="Serra M."/>
            <person name="Gomez A."/>
        </authorList>
    </citation>
    <scope>NUCLEOTIDE SEQUENCE [LARGE SCALE GENOMIC DNA]</scope>
    <source>
        <strain evidence="3">HYR1</strain>
    </source>
</reference>
<name>A0A3M7S6M1_BRAPC</name>
<feature type="region of interest" description="Disordered" evidence="1">
    <location>
        <begin position="142"/>
        <end position="180"/>
    </location>
</feature>
<evidence type="ECO:0000313" key="3">
    <source>
        <dbReference type="EMBL" id="RNA31309.1"/>
    </source>
</evidence>
<dbReference type="EMBL" id="REGN01001955">
    <property type="protein sequence ID" value="RNA31309.1"/>
    <property type="molecule type" value="Genomic_DNA"/>
</dbReference>
<accession>A0A3M7S6M1</accession>
<proteinExistence type="predicted"/>
<evidence type="ECO:0000313" key="4">
    <source>
        <dbReference type="Proteomes" id="UP000276133"/>
    </source>
</evidence>
<evidence type="ECO:0000256" key="1">
    <source>
        <dbReference type="SAM" id="MobiDB-lite"/>
    </source>
</evidence>
<keyword evidence="2" id="KW-0812">Transmembrane</keyword>
<organism evidence="3 4">
    <name type="scientific">Brachionus plicatilis</name>
    <name type="common">Marine rotifer</name>
    <name type="synonym">Brachionus muelleri</name>
    <dbReference type="NCBI Taxonomy" id="10195"/>
    <lineage>
        <taxon>Eukaryota</taxon>
        <taxon>Metazoa</taxon>
        <taxon>Spiralia</taxon>
        <taxon>Gnathifera</taxon>
        <taxon>Rotifera</taxon>
        <taxon>Eurotatoria</taxon>
        <taxon>Monogononta</taxon>
        <taxon>Pseudotrocha</taxon>
        <taxon>Ploima</taxon>
        <taxon>Brachionidae</taxon>
        <taxon>Brachionus</taxon>
    </lineage>
</organism>
<sequence length="220" mass="24400">MFFIWKRIECVVENLICGCFIKSVILGKSSKYLYKIWLNLLTTFAVSLLVPIRARFSLFFCFSPTVIFTYFFCCINPGDDSFSIALAEPSSKLASRRLSQLDAFKQPISTSYVLSTSVDSSSFSLGDESTIKNSPGIWPQCSGSASNKVTSGQTANRNPRSTSVPFRTSNGHLVDKQSASNANTYVRKRSTIPPKFVLKIVSVDTFNKISNFEAGFIDTI</sequence>
<comment type="caution">
    <text evidence="3">The sequence shown here is derived from an EMBL/GenBank/DDBJ whole genome shotgun (WGS) entry which is preliminary data.</text>
</comment>
<keyword evidence="2" id="KW-1133">Transmembrane helix</keyword>
<keyword evidence="4" id="KW-1185">Reference proteome</keyword>
<evidence type="ECO:0000256" key="2">
    <source>
        <dbReference type="SAM" id="Phobius"/>
    </source>
</evidence>
<keyword evidence="2" id="KW-0472">Membrane</keyword>
<protein>
    <submittedName>
        <fullName evidence="3">Uncharacterized protein</fullName>
    </submittedName>
</protein>
<feature type="transmembrane region" description="Helical" evidence="2">
    <location>
        <begin position="32"/>
        <end position="50"/>
    </location>
</feature>